<sequence length="214" mass="23262">MSTTSQTRPARGRRAARPSGDDRELAILETAERLLADRPLSEISVDDLAKGAGISRPTFYFYFPSKDAVLLTLLERVIAEADAALAQLIADRPADRRAVWRRGINVFFETFGAHRAVCAAATAGVQNSNSEARALWATSMQRWITHIAAVIEAERTDGAAPDTVPAIELSTALNLLNESVMTAAFAGHQPSIPDHRVLDNLVHIWTTSIYGQGL</sequence>
<dbReference type="AlphaFoldDB" id="K0V028"/>
<dbReference type="InterPro" id="IPR001647">
    <property type="entry name" value="HTH_TetR"/>
</dbReference>
<dbReference type="Gene3D" id="1.10.357.10">
    <property type="entry name" value="Tetracycline Repressor, domain 2"/>
    <property type="match status" value="1"/>
</dbReference>
<keyword evidence="4" id="KW-0804">Transcription</keyword>
<dbReference type="InterPro" id="IPR036271">
    <property type="entry name" value="Tet_transcr_reg_TetR-rel_C_sf"/>
</dbReference>
<dbReference type="PANTHER" id="PTHR30055">
    <property type="entry name" value="HTH-TYPE TRANSCRIPTIONAL REGULATOR RUTR"/>
    <property type="match status" value="1"/>
</dbReference>
<dbReference type="InterPro" id="IPR049397">
    <property type="entry name" value="EthR_C"/>
</dbReference>
<feature type="region of interest" description="Disordered" evidence="6">
    <location>
        <begin position="1"/>
        <end position="21"/>
    </location>
</feature>
<name>K0V028_MYCVA</name>
<dbReference type="GO" id="GO:0045892">
    <property type="term" value="P:negative regulation of DNA-templated transcription"/>
    <property type="evidence" value="ECO:0007669"/>
    <property type="project" value="UniProtKB-ARBA"/>
</dbReference>
<evidence type="ECO:0000256" key="2">
    <source>
        <dbReference type="ARBA" id="ARBA00023015"/>
    </source>
</evidence>
<dbReference type="Pfam" id="PF00440">
    <property type="entry name" value="TetR_N"/>
    <property type="match status" value="1"/>
</dbReference>
<keyword evidence="9" id="KW-1185">Reference proteome</keyword>
<dbReference type="PATRIC" id="fig|1194972.3.peg.1666"/>
<dbReference type="InterPro" id="IPR009057">
    <property type="entry name" value="Homeodomain-like_sf"/>
</dbReference>
<comment type="caution">
    <text evidence="8">The sequence shown here is derived from an EMBL/GenBank/DDBJ whole genome shotgun (WGS) entry which is preliminary data.</text>
</comment>
<evidence type="ECO:0000256" key="3">
    <source>
        <dbReference type="ARBA" id="ARBA00023125"/>
    </source>
</evidence>
<feature type="domain" description="HTH tetR-type" evidence="7">
    <location>
        <begin position="21"/>
        <end position="81"/>
    </location>
</feature>
<gene>
    <name evidence="8" type="ORF">MVAC_08274</name>
</gene>
<evidence type="ECO:0000313" key="9">
    <source>
        <dbReference type="Proteomes" id="UP000006072"/>
    </source>
</evidence>
<comment type="subunit">
    <text evidence="1">Homodimer.</text>
</comment>
<organism evidence="8 9">
    <name type="scientific">Mycolicibacterium vaccae ATCC 25954</name>
    <dbReference type="NCBI Taxonomy" id="1194972"/>
    <lineage>
        <taxon>Bacteria</taxon>
        <taxon>Bacillati</taxon>
        <taxon>Actinomycetota</taxon>
        <taxon>Actinomycetes</taxon>
        <taxon>Mycobacteriales</taxon>
        <taxon>Mycobacteriaceae</taxon>
        <taxon>Mycolicibacterium</taxon>
    </lineage>
</organism>
<keyword evidence="3 5" id="KW-0238">DNA-binding</keyword>
<evidence type="ECO:0000256" key="6">
    <source>
        <dbReference type="SAM" id="MobiDB-lite"/>
    </source>
</evidence>
<dbReference type="FunFam" id="1.10.10.60:FF:000141">
    <property type="entry name" value="TetR family transcriptional regulator"/>
    <property type="match status" value="1"/>
</dbReference>
<dbReference type="HOGENOM" id="CLU_069356_32_0_11"/>
<dbReference type="SUPFAM" id="SSF48498">
    <property type="entry name" value="Tetracyclin repressor-like, C-terminal domain"/>
    <property type="match status" value="1"/>
</dbReference>
<dbReference type="Proteomes" id="UP000006072">
    <property type="component" value="Unassembled WGS sequence"/>
</dbReference>
<dbReference type="InterPro" id="IPR050109">
    <property type="entry name" value="HTH-type_TetR-like_transc_reg"/>
</dbReference>
<dbReference type="Gene3D" id="1.10.10.60">
    <property type="entry name" value="Homeodomain-like"/>
    <property type="match status" value="1"/>
</dbReference>
<dbReference type="GO" id="GO:0000976">
    <property type="term" value="F:transcription cis-regulatory region binding"/>
    <property type="evidence" value="ECO:0007669"/>
    <property type="project" value="TreeGrafter"/>
</dbReference>
<dbReference type="PRINTS" id="PR00455">
    <property type="entry name" value="HTHTETR"/>
</dbReference>
<dbReference type="RefSeq" id="WP_003931331.1">
    <property type="nucleotide sequence ID" value="NZ_JH814693.1"/>
</dbReference>
<feature type="DNA-binding region" description="H-T-H motif" evidence="5">
    <location>
        <begin position="44"/>
        <end position="63"/>
    </location>
</feature>
<proteinExistence type="predicted"/>
<evidence type="ECO:0000313" key="8">
    <source>
        <dbReference type="EMBL" id="EJZ10700.1"/>
    </source>
</evidence>
<dbReference type="eggNOG" id="COG1309">
    <property type="taxonomic scope" value="Bacteria"/>
</dbReference>
<dbReference type="SUPFAM" id="SSF46689">
    <property type="entry name" value="Homeodomain-like"/>
    <property type="match status" value="1"/>
</dbReference>
<dbReference type="EMBL" id="ALQA01000013">
    <property type="protein sequence ID" value="EJZ10700.1"/>
    <property type="molecule type" value="Genomic_DNA"/>
</dbReference>
<dbReference type="GO" id="GO:0003700">
    <property type="term" value="F:DNA-binding transcription factor activity"/>
    <property type="evidence" value="ECO:0007669"/>
    <property type="project" value="TreeGrafter"/>
</dbReference>
<accession>K0V028</accession>
<dbReference type="PANTHER" id="PTHR30055:SF184">
    <property type="entry name" value="HTH-TYPE TRANSCRIPTIONAL REGULATOR ETHR"/>
    <property type="match status" value="1"/>
</dbReference>
<evidence type="ECO:0000256" key="5">
    <source>
        <dbReference type="PROSITE-ProRule" id="PRU00335"/>
    </source>
</evidence>
<evidence type="ECO:0000256" key="4">
    <source>
        <dbReference type="ARBA" id="ARBA00023163"/>
    </source>
</evidence>
<evidence type="ECO:0000256" key="1">
    <source>
        <dbReference type="ARBA" id="ARBA00011738"/>
    </source>
</evidence>
<dbReference type="PROSITE" id="PS50977">
    <property type="entry name" value="HTH_TETR_2"/>
    <property type="match status" value="1"/>
</dbReference>
<protein>
    <submittedName>
        <fullName evidence="8">TetR family transcriptional regulator</fullName>
    </submittedName>
</protein>
<keyword evidence="2" id="KW-0805">Transcription regulation</keyword>
<reference evidence="8 9" key="1">
    <citation type="journal article" date="2012" name="J. Bacteriol.">
        <title>Complete Genome Sequence of Mycobacterium vaccae Type Strain ATCC 25954.</title>
        <authorList>
            <person name="Ho Y.S."/>
            <person name="Adroub S.A."/>
            <person name="Abadi M."/>
            <person name="Al Alwan B."/>
            <person name="Alkhateeb R."/>
            <person name="Gao G."/>
            <person name="Ragab A."/>
            <person name="Ali S."/>
            <person name="van Soolingen D."/>
            <person name="Bitter W."/>
            <person name="Pain A."/>
            <person name="Abdallah A.M."/>
        </authorList>
    </citation>
    <scope>NUCLEOTIDE SEQUENCE [LARGE SCALE GENOMIC DNA]</scope>
    <source>
        <strain evidence="8 9">ATCC 25954</strain>
    </source>
</reference>
<evidence type="ECO:0000259" key="7">
    <source>
        <dbReference type="PROSITE" id="PS50977"/>
    </source>
</evidence>
<dbReference type="Pfam" id="PF21313">
    <property type="entry name" value="EthR_C"/>
    <property type="match status" value="1"/>
</dbReference>